<evidence type="ECO:0000313" key="1">
    <source>
        <dbReference type="EMBL" id="QJA64607.1"/>
    </source>
</evidence>
<gene>
    <name evidence="2" type="ORF">MM415A03394_0009</name>
    <name evidence="1" type="ORF">MM415B00478_0004</name>
</gene>
<evidence type="ECO:0000313" key="2">
    <source>
        <dbReference type="EMBL" id="QJA71064.1"/>
    </source>
</evidence>
<dbReference type="EMBL" id="MT141523">
    <property type="protein sequence ID" value="QJA64607.1"/>
    <property type="molecule type" value="Genomic_DNA"/>
</dbReference>
<proteinExistence type="predicted"/>
<sequence length="50" mass="5734">MRTNRDRKITSGFEEVDRLLDKAEATGDLTALGKAEQSGRYRRFTAELPY</sequence>
<dbReference type="AlphaFoldDB" id="A0A6M3JLQ3"/>
<name>A0A6M3JLQ3_9ZZZZ</name>
<reference evidence="2" key="1">
    <citation type="submission" date="2020-03" db="EMBL/GenBank/DDBJ databases">
        <title>The deep terrestrial virosphere.</title>
        <authorList>
            <person name="Holmfeldt K."/>
            <person name="Nilsson E."/>
            <person name="Simone D."/>
            <person name="Lopez-Fernandez M."/>
            <person name="Wu X."/>
            <person name="de Brujin I."/>
            <person name="Lundin D."/>
            <person name="Andersson A."/>
            <person name="Bertilsson S."/>
            <person name="Dopson M."/>
        </authorList>
    </citation>
    <scope>NUCLEOTIDE SEQUENCE</scope>
    <source>
        <strain evidence="2">MM415A03394</strain>
        <strain evidence="1">MM415B00478</strain>
    </source>
</reference>
<organism evidence="2">
    <name type="scientific">viral metagenome</name>
    <dbReference type="NCBI Taxonomy" id="1070528"/>
    <lineage>
        <taxon>unclassified sequences</taxon>
        <taxon>metagenomes</taxon>
        <taxon>organismal metagenomes</taxon>
    </lineage>
</organism>
<dbReference type="EMBL" id="MT141843">
    <property type="protein sequence ID" value="QJA71064.1"/>
    <property type="molecule type" value="Genomic_DNA"/>
</dbReference>
<protein>
    <submittedName>
        <fullName evidence="2">Uncharacterized protein</fullName>
    </submittedName>
</protein>
<accession>A0A6M3JLQ3</accession>